<dbReference type="SUPFAM" id="SSF52047">
    <property type="entry name" value="RNI-like"/>
    <property type="match status" value="1"/>
</dbReference>
<dbReference type="InterPro" id="IPR032675">
    <property type="entry name" value="LRR_dom_sf"/>
</dbReference>
<protein>
    <recommendedName>
        <fullName evidence="3">Leucine Rich repeat-containing protein</fullName>
    </recommendedName>
</protein>
<dbReference type="Gene3D" id="3.80.10.10">
    <property type="entry name" value="Ribonuclease Inhibitor"/>
    <property type="match status" value="1"/>
</dbReference>
<reference evidence="1 2" key="1">
    <citation type="submission" date="2021-03" db="EMBL/GenBank/DDBJ databases">
        <title>novel species isolated from a fishpond in China.</title>
        <authorList>
            <person name="Lu H."/>
            <person name="Cai Z."/>
        </authorList>
    </citation>
    <scope>NUCLEOTIDE SEQUENCE [LARGE SCALE GENOMIC DNA]</scope>
    <source>
        <strain evidence="1 2">H41</strain>
    </source>
</reference>
<name>A0ABS3C9A6_9BACT</name>
<gene>
    <name evidence="1" type="ORF">J0A68_22250</name>
</gene>
<evidence type="ECO:0000313" key="2">
    <source>
        <dbReference type="Proteomes" id="UP000664317"/>
    </source>
</evidence>
<comment type="caution">
    <text evidence="1">The sequence shown here is derived from an EMBL/GenBank/DDBJ whole genome shotgun (WGS) entry which is preliminary data.</text>
</comment>
<accession>A0ABS3C9A6</accession>
<proteinExistence type="predicted"/>
<dbReference type="Proteomes" id="UP000664317">
    <property type="component" value="Unassembled WGS sequence"/>
</dbReference>
<keyword evidence="2" id="KW-1185">Reference proteome</keyword>
<dbReference type="RefSeq" id="WP_206580468.1">
    <property type="nucleotide sequence ID" value="NZ_JAFKCT010000019.1"/>
</dbReference>
<sequence length="169" mass="19653">MAKRTQAKLLKKLQLRFGKLRESLEPYYHHLDFRLFEDFGDDAFAYLIEKVKGVDMLDLNETEIGNDSIALLPRLEYVKEIRAKSCKNLDDDCVPFLNQIKGLEFLHLRYTGVTIDGLLQLTGQPQLKTLMFSEDKPEDIRERLSMLRRQLPSCELVVNGQTVDIDDEF</sequence>
<organism evidence="1 2">
    <name type="scientific">Algoriphagus oliviformis</name>
    <dbReference type="NCBI Taxonomy" id="2811231"/>
    <lineage>
        <taxon>Bacteria</taxon>
        <taxon>Pseudomonadati</taxon>
        <taxon>Bacteroidota</taxon>
        <taxon>Cytophagia</taxon>
        <taxon>Cytophagales</taxon>
        <taxon>Cyclobacteriaceae</taxon>
        <taxon>Algoriphagus</taxon>
    </lineage>
</organism>
<dbReference type="EMBL" id="JAFKCT010000019">
    <property type="protein sequence ID" value="MBN7813695.1"/>
    <property type="molecule type" value="Genomic_DNA"/>
</dbReference>
<evidence type="ECO:0000313" key="1">
    <source>
        <dbReference type="EMBL" id="MBN7813695.1"/>
    </source>
</evidence>
<evidence type="ECO:0008006" key="3">
    <source>
        <dbReference type="Google" id="ProtNLM"/>
    </source>
</evidence>